<comment type="caution">
    <text evidence="1">The sequence shown here is derived from an EMBL/GenBank/DDBJ whole genome shotgun (WGS) entry which is preliminary data.</text>
</comment>
<dbReference type="AlphaFoldDB" id="A0A0F9RT87"/>
<sequence length="129" mass="14362">MGKRNRERIARILAGEEGSRSETAASRVKDKIQSIGQRTLESLSTSKQVEVLASSLHTGRVSSSKLRSSLKANAVKEMQKGIKKLAKKGKTPTVDLLLEEYRGDREFQKLASEVGLDEEWFIQLAKTEC</sequence>
<gene>
    <name evidence="1" type="ORF">LCGC14_0539970</name>
</gene>
<reference evidence="1" key="1">
    <citation type="journal article" date="2015" name="Nature">
        <title>Complex archaea that bridge the gap between prokaryotes and eukaryotes.</title>
        <authorList>
            <person name="Spang A."/>
            <person name="Saw J.H."/>
            <person name="Jorgensen S.L."/>
            <person name="Zaremba-Niedzwiedzka K."/>
            <person name="Martijn J."/>
            <person name="Lind A.E."/>
            <person name="van Eijk R."/>
            <person name="Schleper C."/>
            <person name="Guy L."/>
            <person name="Ettema T.J."/>
        </authorList>
    </citation>
    <scope>NUCLEOTIDE SEQUENCE</scope>
</reference>
<name>A0A0F9RT87_9ZZZZ</name>
<protein>
    <submittedName>
        <fullName evidence="1">Uncharacterized protein</fullName>
    </submittedName>
</protein>
<dbReference type="EMBL" id="LAZR01000719">
    <property type="protein sequence ID" value="KKN59670.1"/>
    <property type="molecule type" value="Genomic_DNA"/>
</dbReference>
<organism evidence="1">
    <name type="scientific">marine sediment metagenome</name>
    <dbReference type="NCBI Taxonomy" id="412755"/>
    <lineage>
        <taxon>unclassified sequences</taxon>
        <taxon>metagenomes</taxon>
        <taxon>ecological metagenomes</taxon>
    </lineage>
</organism>
<accession>A0A0F9RT87</accession>
<evidence type="ECO:0000313" key="1">
    <source>
        <dbReference type="EMBL" id="KKN59670.1"/>
    </source>
</evidence>
<proteinExistence type="predicted"/>